<dbReference type="AlphaFoldDB" id="A0A1M7B2T0"/>
<keyword evidence="2" id="KW-1185">Reference proteome</keyword>
<gene>
    <name evidence="1" type="ORF">SAMN05444414_11629</name>
</gene>
<proteinExistence type="predicted"/>
<sequence>MCAANRVMMSTSGIICTLTEVLAAHTSRAISTVSRLSTGSGDTYRRLKLRGPNGSRRHRISTERVEASLAWFDANWPEDLAWPTDIPRPSNKEDAA</sequence>
<dbReference type="STRING" id="1054996.SAMN05444414_11629"/>
<dbReference type="EMBL" id="FRBN01000016">
    <property type="protein sequence ID" value="SHL49302.1"/>
    <property type="molecule type" value="Genomic_DNA"/>
</dbReference>
<organism evidence="1 2">
    <name type="scientific">Roseovarius marisflavi</name>
    <dbReference type="NCBI Taxonomy" id="1054996"/>
    <lineage>
        <taxon>Bacteria</taxon>
        <taxon>Pseudomonadati</taxon>
        <taxon>Pseudomonadota</taxon>
        <taxon>Alphaproteobacteria</taxon>
        <taxon>Rhodobacterales</taxon>
        <taxon>Roseobacteraceae</taxon>
        <taxon>Roseovarius</taxon>
    </lineage>
</organism>
<name>A0A1M7B2T0_9RHOB</name>
<evidence type="ECO:0000313" key="2">
    <source>
        <dbReference type="Proteomes" id="UP000184191"/>
    </source>
</evidence>
<evidence type="ECO:0000313" key="1">
    <source>
        <dbReference type="EMBL" id="SHL49302.1"/>
    </source>
</evidence>
<protein>
    <submittedName>
        <fullName evidence="1">Uncharacterized protein</fullName>
    </submittedName>
</protein>
<dbReference type="Proteomes" id="UP000184191">
    <property type="component" value="Unassembled WGS sequence"/>
</dbReference>
<accession>A0A1M7B2T0</accession>
<reference evidence="2" key="1">
    <citation type="submission" date="2016-11" db="EMBL/GenBank/DDBJ databases">
        <authorList>
            <person name="Varghese N."/>
            <person name="Submissions S."/>
        </authorList>
    </citation>
    <scope>NUCLEOTIDE SEQUENCE [LARGE SCALE GENOMIC DNA]</scope>
    <source>
        <strain evidence="2">DSM 29327</strain>
    </source>
</reference>